<dbReference type="EMBL" id="UINC01165136">
    <property type="protein sequence ID" value="SVD66362.1"/>
    <property type="molecule type" value="Genomic_DNA"/>
</dbReference>
<sequence length="40" mass="4494">MNHISNILEYPFASTPDPGETMEVAPGVHWLRMPLPMSLN</sequence>
<evidence type="ECO:0000313" key="1">
    <source>
        <dbReference type="EMBL" id="SVD66362.1"/>
    </source>
</evidence>
<proteinExistence type="predicted"/>
<organism evidence="1">
    <name type="scientific">marine metagenome</name>
    <dbReference type="NCBI Taxonomy" id="408172"/>
    <lineage>
        <taxon>unclassified sequences</taxon>
        <taxon>metagenomes</taxon>
        <taxon>ecological metagenomes</taxon>
    </lineage>
</organism>
<reference evidence="1" key="1">
    <citation type="submission" date="2018-05" db="EMBL/GenBank/DDBJ databases">
        <authorList>
            <person name="Lanie J.A."/>
            <person name="Ng W.-L."/>
            <person name="Kazmierczak K.M."/>
            <person name="Andrzejewski T.M."/>
            <person name="Davidsen T.M."/>
            <person name="Wayne K.J."/>
            <person name="Tettelin H."/>
            <person name="Glass J.I."/>
            <person name="Rusch D."/>
            <person name="Podicherti R."/>
            <person name="Tsui H.-C.T."/>
            <person name="Winkler M.E."/>
        </authorList>
    </citation>
    <scope>NUCLEOTIDE SEQUENCE</scope>
</reference>
<accession>A0A382X5K9</accession>
<gene>
    <name evidence="1" type="ORF">METZ01_LOCUS419216</name>
</gene>
<dbReference type="AlphaFoldDB" id="A0A382X5K9"/>
<feature type="non-terminal residue" evidence="1">
    <location>
        <position position="40"/>
    </location>
</feature>
<name>A0A382X5K9_9ZZZZ</name>
<protein>
    <submittedName>
        <fullName evidence="1">Uncharacterized protein</fullName>
    </submittedName>
</protein>